<keyword evidence="4" id="KW-1185">Reference proteome</keyword>
<proteinExistence type="predicted"/>
<evidence type="ECO:0000259" key="2">
    <source>
        <dbReference type="PROSITE" id="PS50279"/>
    </source>
</evidence>
<dbReference type="AlphaFoldDB" id="A0A3P8U050"/>
<dbReference type="Gene3D" id="4.10.410.10">
    <property type="entry name" value="Pancreatic trypsin inhibitor Kunitz domain"/>
    <property type="match status" value="1"/>
</dbReference>
<reference evidence="3 4" key="1">
    <citation type="submission" date="2018-03" db="EMBL/GenBank/DDBJ databases">
        <title>Finding Nemo's genes: A chromosome-scale reference assembly of the genome of the orange clownfish Amphiprion percula.</title>
        <authorList>
            <person name="Lehmann R."/>
        </authorList>
    </citation>
    <scope>NUCLEOTIDE SEQUENCE</scope>
</reference>
<protein>
    <recommendedName>
        <fullName evidence="2">BPTI/Kunitz inhibitor domain-containing protein</fullName>
    </recommendedName>
</protein>
<dbReference type="PROSITE" id="PS00280">
    <property type="entry name" value="BPTI_KUNITZ_1"/>
    <property type="match status" value="1"/>
</dbReference>
<sequence length="61" mass="7302">AQRHHKMPLRHTTATKRNYVLMWFYDSKRGVCFRFWYGGCGGNKNRFTTQKECENLCGKSR</sequence>
<feature type="domain" description="BPTI/Kunitz inhibitor" evidence="2">
    <location>
        <begin position="23"/>
        <end position="57"/>
    </location>
</feature>
<dbReference type="GO" id="GO:0005615">
    <property type="term" value="C:extracellular space"/>
    <property type="evidence" value="ECO:0007669"/>
    <property type="project" value="TreeGrafter"/>
</dbReference>
<dbReference type="GO" id="GO:0004867">
    <property type="term" value="F:serine-type endopeptidase inhibitor activity"/>
    <property type="evidence" value="ECO:0007669"/>
    <property type="project" value="InterPro"/>
</dbReference>
<dbReference type="PRINTS" id="PR00759">
    <property type="entry name" value="BASICPTASE"/>
</dbReference>
<dbReference type="OMA" id="NCRAKAY"/>
<dbReference type="PROSITE" id="PS50279">
    <property type="entry name" value="BPTI_KUNITZ_2"/>
    <property type="match status" value="1"/>
</dbReference>
<evidence type="ECO:0000256" key="1">
    <source>
        <dbReference type="ARBA" id="ARBA00023157"/>
    </source>
</evidence>
<dbReference type="STRING" id="161767.ENSAPEP00000028663"/>
<dbReference type="InterPro" id="IPR020901">
    <property type="entry name" value="Prtase_inh_Kunz-CS"/>
</dbReference>
<dbReference type="PANTHER" id="PTHR10083:SF375">
    <property type="entry name" value="BPTI_KUNITZ INHIBITOR DOMAIN-CONTAINING PROTEIN"/>
    <property type="match status" value="1"/>
</dbReference>
<dbReference type="PANTHER" id="PTHR10083">
    <property type="entry name" value="KUNITZ-TYPE PROTEASE INHIBITOR-RELATED"/>
    <property type="match status" value="1"/>
</dbReference>
<dbReference type="InterPro" id="IPR050098">
    <property type="entry name" value="TFPI/VKTCI-like"/>
</dbReference>
<dbReference type="InterPro" id="IPR002223">
    <property type="entry name" value="Kunitz_BPTI"/>
</dbReference>
<dbReference type="Pfam" id="PF00014">
    <property type="entry name" value="Kunitz_BPTI"/>
    <property type="match status" value="1"/>
</dbReference>
<reference evidence="3" key="3">
    <citation type="submission" date="2025-09" db="UniProtKB">
        <authorList>
            <consortium name="Ensembl"/>
        </authorList>
    </citation>
    <scope>IDENTIFICATION</scope>
</reference>
<dbReference type="SUPFAM" id="SSF57362">
    <property type="entry name" value="BPTI-like"/>
    <property type="match status" value="1"/>
</dbReference>
<accession>A0A3P8U050</accession>
<dbReference type="Ensembl" id="ENSAPET00000029420.1">
    <property type="protein sequence ID" value="ENSAPEP00000028663.1"/>
    <property type="gene ID" value="ENSAPEG00000020364.1"/>
</dbReference>
<name>A0A3P8U050_AMPPE</name>
<dbReference type="FunFam" id="4.10.410.10:FF:000020">
    <property type="entry name" value="Collagen, type VI, alpha 3"/>
    <property type="match status" value="1"/>
</dbReference>
<evidence type="ECO:0000313" key="3">
    <source>
        <dbReference type="Ensembl" id="ENSAPEP00000028663.1"/>
    </source>
</evidence>
<evidence type="ECO:0000313" key="4">
    <source>
        <dbReference type="Proteomes" id="UP000265080"/>
    </source>
</evidence>
<organism evidence="3 4">
    <name type="scientific">Amphiprion percula</name>
    <name type="common">Orange clownfish</name>
    <name type="synonym">Lutjanus percula</name>
    <dbReference type="NCBI Taxonomy" id="161767"/>
    <lineage>
        <taxon>Eukaryota</taxon>
        <taxon>Metazoa</taxon>
        <taxon>Chordata</taxon>
        <taxon>Craniata</taxon>
        <taxon>Vertebrata</taxon>
        <taxon>Euteleostomi</taxon>
        <taxon>Actinopterygii</taxon>
        <taxon>Neopterygii</taxon>
        <taxon>Teleostei</taxon>
        <taxon>Neoteleostei</taxon>
        <taxon>Acanthomorphata</taxon>
        <taxon>Ovalentaria</taxon>
        <taxon>Pomacentridae</taxon>
        <taxon>Amphiprion</taxon>
    </lineage>
</organism>
<keyword evidence="1" id="KW-1015">Disulfide bond</keyword>
<dbReference type="InterPro" id="IPR036880">
    <property type="entry name" value="Kunitz_BPTI_sf"/>
</dbReference>
<dbReference type="Proteomes" id="UP000265080">
    <property type="component" value="Chromosome 7"/>
</dbReference>
<dbReference type="GeneTree" id="ENSGT01030000235163"/>
<reference evidence="3" key="2">
    <citation type="submission" date="2025-08" db="UniProtKB">
        <authorList>
            <consortium name="Ensembl"/>
        </authorList>
    </citation>
    <scope>IDENTIFICATION</scope>
</reference>
<dbReference type="SMART" id="SM00131">
    <property type="entry name" value="KU"/>
    <property type="match status" value="1"/>
</dbReference>